<evidence type="ECO:0000256" key="5">
    <source>
        <dbReference type="SAM" id="MobiDB-lite"/>
    </source>
</evidence>
<evidence type="ECO:0000313" key="9">
    <source>
        <dbReference type="Proteomes" id="UP001163046"/>
    </source>
</evidence>
<keyword evidence="4 6" id="KW-0472">Membrane</keyword>
<dbReference type="OrthoDB" id="5983506at2759"/>
<dbReference type="PANTHER" id="PTHR11471">
    <property type="entry name" value="TUMOR NECROSIS FACTOR FAMILY MEMBER"/>
    <property type="match status" value="1"/>
</dbReference>
<name>A0A9X0A3W7_9CNID</name>
<dbReference type="Gene3D" id="2.60.120.40">
    <property type="match status" value="1"/>
</dbReference>
<dbReference type="AlphaFoldDB" id="A0A9X0A3W7"/>
<feature type="transmembrane region" description="Helical" evidence="6">
    <location>
        <begin position="12"/>
        <end position="33"/>
    </location>
</feature>
<feature type="compositionally biased region" description="Low complexity" evidence="5">
    <location>
        <begin position="146"/>
        <end position="165"/>
    </location>
</feature>
<dbReference type="PROSITE" id="PS50049">
    <property type="entry name" value="THD_2"/>
    <property type="match status" value="1"/>
</dbReference>
<comment type="caution">
    <text evidence="8">The sequence shown here is derived from an EMBL/GenBank/DDBJ whole genome shotgun (WGS) entry which is preliminary data.</text>
</comment>
<keyword evidence="6" id="KW-0812">Transmembrane</keyword>
<feature type="compositionally biased region" description="Low complexity" evidence="5">
    <location>
        <begin position="173"/>
        <end position="192"/>
    </location>
</feature>
<proteinExistence type="inferred from homology"/>
<sequence length="377" mass="40397">MDQHKKTCARRTLINFGILTAALYIIIVTFFVVNLHRLAVSQSARLQTLETVAGELAARVDKLENSFTAQTTDEKSVGETDRVMEGKSTRLKNKLALSDIPQGRNKRQFDGYCPCLQGPKGDTGPQGRRGKKGKRGHKGNDGLKGNEGPIGPIGAPGAQGHPGPNGSMGLSGAQGPPGIPGVQGPKGVSGPIGPQGPGGKNGPQGPVGVKGDPGTEGARGDLGLQGPKGDTGLPGPPGRSSMSESIHLVGDGQKIQNPKSHRITSWVLRHSEGNILYHPIGFIEVKRSGYYFIYSQMYYYDGTTILMGHNTYINHEKVMESSGSVISAKRKYNTKYHGGVFLLQENDTISVHIPYTMAYSMDREGSFFGAFLLHYID</sequence>
<dbReference type="GO" id="GO:0006955">
    <property type="term" value="P:immune response"/>
    <property type="evidence" value="ECO:0007669"/>
    <property type="project" value="InterPro"/>
</dbReference>
<organism evidence="8 9">
    <name type="scientific">Desmophyllum pertusum</name>
    <dbReference type="NCBI Taxonomy" id="174260"/>
    <lineage>
        <taxon>Eukaryota</taxon>
        <taxon>Metazoa</taxon>
        <taxon>Cnidaria</taxon>
        <taxon>Anthozoa</taxon>
        <taxon>Hexacorallia</taxon>
        <taxon>Scleractinia</taxon>
        <taxon>Caryophylliina</taxon>
        <taxon>Caryophylliidae</taxon>
        <taxon>Desmophyllum</taxon>
    </lineage>
</organism>
<evidence type="ECO:0000313" key="8">
    <source>
        <dbReference type="EMBL" id="KAJ7392570.1"/>
    </source>
</evidence>
<evidence type="ECO:0000256" key="2">
    <source>
        <dbReference type="ARBA" id="ARBA00008670"/>
    </source>
</evidence>
<protein>
    <recommendedName>
        <fullName evidence="7">THD domain-containing protein</fullName>
    </recommendedName>
</protein>
<keyword evidence="6" id="KW-1133">Transmembrane helix</keyword>
<evidence type="ECO:0000256" key="4">
    <source>
        <dbReference type="ARBA" id="ARBA00023136"/>
    </source>
</evidence>
<evidence type="ECO:0000259" key="7">
    <source>
        <dbReference type="PROSITE" id="PS50049"/>
    </source>
</evidence>
<dbReference type="InterPro" id="IPR006052">
    <property type="entry name" value="TNF_dom"/>
</dbReference>
<accession>A0A9X0A3W7</accession>
<feature type="compositionally biased region" description="Gly residues" evidence="5">
    <location>
        <begin position="193"/>
        <end position="202"/>
    </location>
</feature>
<feature type="domain" description="THD" evidence="7">
    <location>
        <begin position="244"/>
        <end position="373"/>
    </location>
</feature>
<dbReference type="Pfam" id="PF00229">
    <property type="entry name" value="TNF"/>
    <property type="match status" value="1"/>
</dbReference>
<reference evidence="8" key="1">
    <citation type="submission" date="2023-01" db="EMBL/GenBank/DDBJ databases">
        <title>Genome assembly of the deep-sea coral Lophelia pertusa.</title>
        <authorList>
            <person name="Herrera S."/>
            <person name="Cordes E."/>
        </authorList>
    </citation>
    <scope>NUCLEOTIDE SEQUENCE</scope>
    <source>
        <strain evidence="8">USNM1676648</strain>
        <tissue evidence="8">Polyp</tissue>
    </source>
</reference>
<evidence type="ECO:0000256" key="6">
    <source>
        <dbReference type="SAM" id="Phobius"/>
    </source>
</evidence>
<dbReference type="Proteomes" id="UP001163046">
    <property type="component" value="Unassembled WGS sequence"/>
</dbReference>
<comment type="similarity">
    <text evidence="2">Belongs to the tumor necrosis factor family.</text>
</comment>
<comment type="subcellular location">
    <subcellularLocation>
        <location evidence="1">Membrane</location>
    </subcellularLocation>
</comment>
<feature type="region of interest" description="Disordered" evidence="5">
    <location>
        <begin position="110"/>
        <end position="244"/>
    </location>
</feature>
<gene>
    <name evidence="8" type="ORF">OS493_010217</name>
</gene>
<dbReference type="GO" id="GO:0005615">
    <property type="term" value="C:extracellular space"/>
    <property type="evidence" value="ECO:0007669"/>
    <property type="project" value="UniProtKB-KW"/>
</dbReference>
<dbReference type="SUPFAM" id="SSF49842">
    <property type="entry name" value="TNF-like"/>
    <property type="match status" value="1"/>
</dbReference>
<dbReference type="GO" id="GO:0005125">
    <property type="term" value="F:cytokine activity"/>
    <property type="evidence" value="ECO:0007669"/>
    <property type="project" value="UniProtKB-KW"/>
</dbReference>
<dbReference type="GO" id="GO:0016020">
    <property type="term" value="C:membrane"/>
    <property type="evidence" value="ECO:0007669"/>
    <property type="project" value="UniProtKB-SubCell"/>
</dbReference>
<feature type="compositionally biased region" description="Basic residues" evidence="5">
    <location>
        <begin position="128"/>
        <end position="137"/>
    </location>
</feature>
<evidence type="ECO:0000256" key="1">
    <source>
        <dbReference type="ARBA" id="ARBA00004370"/>
    </source>
</evidence>
<dbReference type="InterPro" id="IPR008983">
    <property type="entry name" value="Tumour_necrosis_fac-like_dom"/>
</dbReference>
<evidence type="ECO:0000256" key="3">
    <source>
        <dbReference type="ARBA" id="ARBA00022514"/>
    </source>
</evidence>
<dbReference type="SMART" id="SM00207">
    <property type="entry name" value="TNF"/>
    <property type="match status" value="1"/>
</dbReference>
<dbReference type="EMBL" id="MU825400">
    <property type="protein sequence ID" value="KAJ7392570.1"/>
    <property type="molecule type" value="Genomic_DNA"/>
</dbReference>
<dbReference type="GO" id="GO:0005164">
    <property type="term" value="F:tumor necrosis factor receptor binding"/>
    <property type="evidence" value="ECO:0007669"/>
    <property type="project" value="InterPro"/>
</dbReference>
<dbReference type="PANTHER" id="PTHR11471:SF13">
    <property type="entry name" value="TNF FAMILY PROFILE DOMAIN-CONTAINING PROTEIN"/>
    <property type="match status" value="1"/>
</dbReference>
<keyword evidence="9" id="KW-1185">Reference proteome</keyword>
<keyword evidence="3" id="KW-0202">Cytokine</keyword>